<name>A0A7X6DTS2_9BACT</name>
<dbReference type="SUPFAM" id="SSF56935">
    <property type="entry name" value="Porins"/>
    <property type="match status" value="1"/>
</dbReference>
<dbReference type="Proteomes" id="UP000534783">
    <property type="component" value="Unassembled WGS sequence"/>
</dbReference>
<comment type="caution">
    <text evidence="1">The sequence shown here is derived from an EMBL/GenBank/DDBJ whole genome shotgun (WGS) entry which is preliminary data.</text>
</comment>
<sequence length="387" mass="44663">MESIDVISPRKGPDTLLVANVTEPDQVRGLDPNNVRDVHIVKSRIELKELYLDINFQNFDLRIGRQIVRWGVVEGARVTDEINPLDFYELILRDIDDRYIPLFMIKGDLYLGSNTFEGIIIPEVRGHRPAPKGSQWEQFRLLPNLEKPEQPYEDFPNNIENTEIALKYTRVFSGFELSASYFYTWDDFPSSFRSIAGSGEFALAPTVDFIPKYNRLHIYGTTYSKTFPGFVFNAEAAYVDGKVFGARFGDGSSVQEGEIQKNYVKYAVGLDLYILGMDVSPAAIQQYIIDYDHNIIQDRVDTVGAVFIRKEFIHNLWTGNLLVLYFFNDEDWLIRPRTFYNITDRLRVSFGVDIFEGKIGTGLPGEFHFVGFFDNNDRIFWDITYSF</sequence>
<evidence type="ECO:0000313" key="2">
    <source>
        <dbReference type="Proteomes" id="UP000534783"/>
    </source>
</evidence>
<organism evidence="1 2">
    <name type="scientific">Candidatus Manganitrophus noduliformans</name>
    <dbReference type="NCBI Taxonomy" id="2606439"/>
    <lineage>
        <taxon>Bacteria</taxon>
        <taxon>Pseudomonadati</taxon>
        <taxon>Nitrospirota</taxon>
        <taxon>Nitrospiria</taxon>
        <taxon>Candidatus Troglogloeales</taxon>
        <taxon>Candidatus Manganitrophaceae</taxon>
        <taxon>Candidatus Manganitrophus</taxon>
    </lineage>
</organism>
<gene>
    <name evidence="1" type="ORF">MNODULE_20800</name>
</gene>
<dbReference type="EMBL" id="VTOW01000005">
    <property type="protein sequence ID" value="NKE73199.1"/>
    <property type="molecule type" value="Genomic_DNA"/>
</dbReference>
<proteinExistence type="predicted"/>
<protein>
    <submittedName>
        <fullName evidence="1">Uncharacterized protein</fullName>
    </submittedName>
</protein>
<dbReference type="InterPro" id="IPR010727">
    <property type="entry name" value="DUF1302"/>
</dbReference>
<evidence type="ECO:0000313" key="1">
    <source>
        <dbReference type="EMBL" id="NKE73199.1"/>
    </source>
</evidence>
<accession>A0A7X6DTS2</accession>
<keyword evidence="2" id="KW-1185">Reference proteome</keyword>
<reference evidence="1 2" key="1">
    <citation type="journal article" date="2020" name="Nature">
        <title>Bacterial chemolithoautotrophy via manganese oxidation.</title>
        <authorList>
            <person name="Yu H."/>
            <person name="Leadbetter J.R."/>
        </authorList>
    </citation>
    <scope>NUCLEOTIDE SEQUENCE [LARGE SCALE GENOMIC DNA]</scope>
    <source>
        <strain evidence="1 2">Mn-1</strain>
    </source>
</reference>
<dbReference type="Pfam" id="PF06980">
    <property type="entry name" value="DUF1302"/>
    <property type="match status" value="1"/>
</dbReference>
<dbReference type="AlphaFoldDB" id="A0A7X6DTS2"/>